<dbReference type="GO" id="GO:0008888">
    <property type="term" value="F:glycerol dehydrogenase (NAD+) activity"/>
    <property type="evidence" value="ECO:0007669"/>
    <property type="project" value="UniProtKB-EC"/>
</dbReference>
<dbReference type="KEGG" id="hsu:HLASF_1653"/>
<dbReference type="EMBL" id="CP008874">
    <property type="protein sequence ID" value="AKH98129.1"/>
    <property type="molecule type" value="Genomic_DNA"/>
</dbReference>
<accession>A0A0F7PEV3</accession>
<evidence type="ECO:0000313" key="5">
    <source>
        <dbReference type="Proteomes" id="UP000069906"/>
    </source>
</evidence>
<dbReference type="RefSeq" id="WP_050048815.1">
    <property type="nucleotide sequence ID" value="NZ_CP008874.1"/>
</dbReference>
<feature type="compositionally biased region" description="Acidic residues" evidence="1">
    <location>
        <begin position="411"/>
        <end position="428"/>
    </location>
</feature>
<dbReference type="OrthoDB" id="56523at2157"/>
<feature type="compositionally biased region" description="Low complexity" evidence="1">
    <location>
        <begin position="266"/>
        <end position="295"/>
    </location>
</feature>
<dbReference type="GeneID" id="26010976"/>
<evidence type="ECO:0000313" key="2">
    <source>
        <dbReference type="EMBL" id="AKH98129.1"/>
    </source>
</evidence>
<dbReference type="AlphaFoldDB" id="A0A0F7PEV3"/>
<reference evidence="2 5" key="1">
    <citation type="journal article" date="2015" name="ISME J.">
        <title>Elemental sulfur and acetate can support life of a novel strictly anaerobic haloarchaeon.</title>
        <authorList>
            <person name="Sorokin D.Y."/>
            <person name="Kublanov I.V."/>
            <person name="Gavrilov S.N."/>
            <person name="Rojo D."/>
            <person name="Roman P."/>
            <person name="Golyshin P.N."/>
            <person name="Slepak V.Z."/>
            <person name="Smedile F."/>
            <person name="Ferrer M."/>
            <person name="Messina E."/>
            <person name="La Cono V."/>
            <person name="Yakimov M.M."/>
        </authorList>
    </citation>
    <scope>NUCLEOTIDE SEQUENCE [LARGE SCALE GENOMIC DNA]</scope>
    <source>
        <strain evidence="2 5">HSR2</strain>
    </source>
</reference>
<evidence type="ECO:0000313" key="4">
    <source>
        <dbReference type="Proteomes" id="UP000060390"/>
    </source>
</evidence>
<reference evidence="4" key="2">
    <citation type="submission" date="2015-05" db="EMBL/GenBank/DDBJ databases">
        <title>Complete genome sequence of Halanaeroarchaeum sulfurireducens type strain M27-SA2, a sulfate-reducer haloarchaeon from marine anoxic lake Medee.</title>
        <authorList>
            <person name="Messina E."/>
            <person name="Kublanov I.V."/>
            <person name="Toshchakov S."/>
            <person name="Arcadi E."/>
            <person name="La Spada G."/>
            <person name="La Cono V."/>
            <person name="Yakimov M.M."/>
        </authorList>
    </citation>
    <scope>NUCLEOTIDE SEQUENCE [LARGE SCALE GENOMIC DNA]</scope>
    <source>
        <strain evidence="4">M27-SA2</strain>
    </source>
</reference>
<dbReference type="EC" id="1.1.1.6" evidence="2"/>
<dbReference type="EMBL" id="CP011564">
    <property type="protein sequence ID" value="ALG82523.1"/>
    <property type="molecule type" value="Genomic_DNA"/>
</dbReference>
<feature type="compositionally biased region" description="Acidic residues" evidence="1">
    <location>
        <begin position="379"/>
        <end position="397"/>
    </location>
</feature>
<feature type="compositionally biased region" description="Low complexity" evidence="1">
    <location>
        <begin position="303"/>
        <end position="319"/>
    </location>
</feature>
<dbReference type="Proteomes" id="UP000069906">
    <property type="component" value="Chromosome"/>
</dbReference>
<dbReference type="Gene3D" id="1.10.10.10">
    <property type="entry name" value="Winged helix-like DNA-binding domain superfamily/Winged helix DNA-binding domain"/>
    <property type="match status" value="1"/>
</dbReference>
<dbReference type="STRING" id="1604004.HLASA_1640"/>
<reference evidence="3 4" key="3">
    <citation type="journal article" date="2016" name="Stand. Genomic Sci.">
        <title>Complete genome sequence of 'Halanaeroarchaeum sulfurireducens' M27-SA2, a sulfur-reducing and acetate-oxidizing haloarchaeon from the deep-sea hypersaline anoxic lake Medee.</title>
        <authorList>
            <person name="Messina E."/>
            <person name="Sorokin D.Y."/>
            <person name="Kublanov I.V."/>
            <person name="Toshchakov S."/>
            <person name="Lopatina A."/>
            <person name="Arcadi E."/>
            <person name="Smedile F."/>
            <person name="La Spada G."/>
            <person name="La Cono V."/>
            <person name="Yakimov M.M."/>
        </authorList>
    </citation>
    <scope>NUCLEOTIDE SEQUENCE [LARGE SCALE GENOMIC DNA]</scope>
    <source>
        <strain evidence="3 4">M27-SA2</strain>
    </source>
</reference>
<feature type="region of interest" description="Disordered" evidence="1">
    <location>
        <begin position="218"/>
        <end position="456"/>
    </location>
</feature>
<evidence type="ECO:0000256" key="1">
    <source>
        <dbReference type="SAM" id="MobiDB-lite"/>
    </source>
</evidence>
<sequence length="517" mass="54601">MSAEAPQREVAYRLFAAEFSDAEYTYAESDEERAPNYVVTPTGARVNRVFVVGVLTEVERVSDEVLRARIVDPTGAFVVYAGQYQPEALSFFERADPPAFVAVTGKARTFQPEDSEVIYTSIRPESANVVTAETRDRWVVQTAEQTLDRVETFAGALALAERGDALVDALSRRGVRSGLAAGIPRAIEQYGTTTAYLAEIRRVALDAARVVADELEEVTPPTLAPDADADHDYEFDASLPEPDDATADASPDVTADEMPGDDSERSAAATSESVETSTEPGETSTEAAATETGPSQETDPVDAESGTAETETETTPTDAASEDGSDAEPVPDTDVAETSGDAATGSGPDTERDAGEPDSSAPADVAPGEDAGEPTDTPVDPDEMYEMSEEERAEVESEFGVGFETGNEVQDPGEGDIDTDTPEPEAATDAEGSPPSETESDSEPTETSADAADVDLEDVVVETMGELDDGDGAPRDELVTAVADEYDVPAADVEDAIQDALMGGRCYEPTEDRITPI</sequence>
<gene>
    <name evidence="2" type="primary">gldA</name>
    <name evidence="3" type="ORF">HLASA_1640</name>
    <name evidence="2" type="ORF">HLASF_1653</name>
</gene>
<feature type="compositionally biased region" description="Acidic residues" evidence="1">
    <location>
        <begin position="320"/>
        <end position="335"/>
    </location>
</feature>
<name>A0A0F7PEV3_9EURY</name>
<dbReference type="Proteomes" id="UP000060390">
    <property type="component" value="Chromosome"/>
</dbReference>
<keyword evidence="5" id="KW-1185">Reference proteome</keyword>
<evidence type="ECO:0000313" key="3">
    <source>
        <dbReference type="EMBL" id="ALG82523.1"/>
    </source>
</evidence>
<dbReference type="PATRIC" id="fig|1604004.4.peg.1729"/>
<dbReference type="KEGG" id="hsf:HLASA_1640"/>
<dbReference type="InterPro" id="IPR036388">
    <property type="entry name" value="WH-like_DNA-bd_sf"/>
</dbReference>
<proteinExistence type="predicted"/>
<organism evidence="2 5">
    <name type="scientific">Halanaeroarchaeum sulfurireducens</name>
    <dbReference type="NCBI Taxonomy" id="1604004"/>
    <lineage>
        <taxon>Archaea</taxon>
        <taxon>Methanobacteriati</taxon>
        <taxon>Methanobacteriota</taxon>
        <taxon>Stenosarchaea group</taxon>
        <taxon>Halobacteria</taxon>
        <taxon>Halobacteriales</taxon>
        <taxon>Halobacteriaceae</taxon>
        <taxon>Halanaeroarchaeum</taxon>
    </lineage>
</organism>
<keyword evidence="2" id="KW-0560">Oxidoreductase</keyword>
<protein>
    <submittedName>
        <fullName evidence="2">Glycerol dehydrogenase</fullName>
        <ecNumber evidence="2">1.1.1.6</ecNumber>
    </submittedName>
</protein>
<feature type="compositionally biased region" description="Acidic residues" evidence="1">
    <location>
        <begin position="235"/>
        <end position="246"/>
    </location>
</feature>
<dbReference type="HOGENOM" id="CLU_489691_0_0_2"/>